<organism evidence="2 3">
    <name type="scientific">Pseudoloma neurophilia</name>
    <dbReference type="NCBI Taxonomy" id="146866"/>
    <lineage>
        <taxon>Eukaryota</taxon>
        <taxon>Fungi</taxon>
        <taxon>Fungi incertae sedis</taxon>
        <taxon>Microsporidia</taxon>
        <taxon>Pseudoloma</taxon>
    </lineage>
</organism>
<dbReference type="AlphaFoldDB" id="A0A0R0LYC0"/>
<protein>
    <submittedName>
        <fullName evidence="2">Uncharacterized protein</fullName>
    </submittedName>
</protein>
<feature type="transmembrane region" description="Helical" evidence="1">
    <location>
        <begin position="21"/>
        <end position="46"/>
    </location>
</feature>
<keyword evidence="1" id="KW-0472">Membrane</keyword>
<dbReference type="EMBL" id="LGUB01000103">
    <property type="protein sequence ID" value="KRH94275.1"/>
    <property type="molecule type" value="Genomic_DNA"/>
</dbReference>
<keyword evidence="3" id="KW-1185">Reference proteome</keyword>
<gene>
    <name evidence="2" type="ORF">M153_3150006766</name>
</gene>
<evidence type="ECO:0000256" key="1">
    <source>
        <dbReference type="SAM" id="Phobius"/>
    </source>
</evidence>
<accession>A0A0R0LYC0</accession>
<sequence length="109" mass="13195">MHTMYNTSHKNIINSYYYDNIFWLIALNHCLFFGLGFFLFFLPLFFMSNHTNDQISSYIIQKCFKYNEKCDNCGSLMRIKSKEENILICRWKPCSNYKSIFKNTIIEHF</sequence>
<dbReference type="Proteomes" id="UP000051530">
    <property type="component" value="Unassembled WGS sequence"/>
</dbReference>
<keyword evidence="1" id="KW-1133">Transmembrane helix</keyword>
<comment type="caution">
    <text evidence="2">The sequence shown here is derived from an EMBL/GenBank/DDBJ whole genome shotgun (WGS) entry which is preliminary data.</text>
</comment>
<evidence type="ECO:0000313" key="2">
    <source>
        <dbReference type="EMBL" id="KRH94275.1"/>
    </source>
</evidence>
<reference evidence="2 3" key="1">
    <citation type="submission" date="2015-07" db="EMBL/GenBank/DDBJ databases">
        <title>The genome of Pseudoloma neurophilia, a relevant intracellular parasite of the zebrafish.</title>
        <authorList>
            <person name="Ndikumana S."/>
            <person name="Pelin A."/>
            <person name="Sanders J."/>
            <person name="Corradi N."/>
        </authorList>
    </citation>
    <scope>NUCLEOTIDE SEQUENCE [LARGE SCALE GENOMIC DNA]</scope>
    <source>
        <strain evidence="2 3">MK1</strain>
    </source>
</reference>
<dbReference type="VEuPathDB" id="MicrosporidiaDB:M153_3150006766"/>
<proteinExistence type="predicted"/>
<keyword evidence="1" id="KW-0812">Transmembrane</keyword>
<name>A0A0R0LYC0_9MICR</name>
<evidence type="ECO:0000313" key="3">
    <source>
        <dbReference type="Proteomes" id="UP000051530"/>
    </source>
</evidence>